<keyword evidence="5" id="KW-0645">Protease</keyword>
<dbReference type="PANTHER" id="PTHR32282">
    <property type="entry name" value="BINDING PROTEIN TRANSPEPTIDASE, PUTATIVE-RELATED"/>
    <property type="match status" value="1"/>
</dbReference>
<evidence type="ECO:0000256" key="18">
    <source>
        <dbReference type="SAM" id="MobiDB-lite"/>
    </source>
</evidence>
<keyword evidence="11" id="KW-0573">Peptidoglycan synthesis</keyword>
<dbReference type="GO" id="GO:0071555">
    <property type="term" value="P:cell wall organization"/>
    <property type="evidence" value="ECO:0007669"/>
    <property type="project" value="UniProtKB-KW"/>
</dbReference>
<evidence type="ECO:0000256" key="19">
    <source>
        <dbReference type="SAM" id="Phobius"/>
    </source>
</evidence>
<accession>A0A8J2VHP6</accession>
<feature type="domain" description="Glycosyl transferase family 51" evidence="21">
    <location>
        <begin position="98"/>
        <end position="270"/>
    </location>
</feature>
<keyword evidence="23" id="KW-1185">Reference proteome</keyword>
<evidence type="ECO:0000256" key="1">
    <source>
        <dbReference type="ARBA" id="ARBA00007090"/>
    </source>
</evidence>
<feature type="transmembrane region" description="Helical" evidence="19">
    <location>
        <begin position="45"/>
        <end position="68"/>
    </location>
</feature>
<evidence type="ECO:0000256" key="4">
    <source>
        <dbReference type="ARBA" id="ARBA00022645"/>
    </source>
</evidence>
<name>A0A8J2VHP6_9BACL</name>
<comment type="caution">
    <text evidence="22">The sequence shown here is derived from an EMBL/GenBank/DDBJ whole genome shotgun (WGS) entry which is preliminary data.</text>
</comment>
<dbReference type="InterPro" id="IPR012338">
    <property type="entry name" value="Beta-lactam/transpept-like"/>
</dbReference>
<keyword evidence="13 19" id="KW-0472">Membrane</keyword>
<keyword evidence="7" id="KW-0808">Transferase</keyword>
<comment type="similarity">
    <text evidence="2">In the N-terminal section; belongs to the glycosyltransferase 51 family.</text>
</comment>
<keyword evidence="14" id="KW-0511">Multifunctional enzyme</keyword>
<feature type="compositionally biased region" description="Low complexity" evidence="18">
    <location>
        <begin position="778"/>
        <end position="787"/>
    </location>
</feature>
<feature type="region of interest" description="Disordered" evidence="18">
    <location>
        <begin position="704"/>
        <end position="726"/>
    </location>
</feature>
<evidence type="ECO:0000259" key="21">
    <source>
        <dbReference type="Pfam" id="PF00912"/>
    </source>
</evidence>
<comment type="catalytic activity">
    <reaction evidence="16">
        <text>Preferential cleavage: (Ac)2-L-Lys-D-Ala-|-D-Ala. Also transpeptidation of peptidyl-alanyl moieties that are N-acyl substituents of D-alanine.</text>
        <dbReference type="EC" id="3.4.16.4"/>
    </reaction>
</comment>
<organism evidence="22 23">
    <name type="scientific">Marinithermofilum abyssi</name>
    <dbReference type="NCBI Taxonomy" id="1571185"/>
    <lineage>
        <taxon>Bacteria</taxon>
        <taxon>Bacillati</taxon>
        <taxon>Bacillota</taxon>
        <taxon>Bacilli</taxon>
        <taxon>Bacillales</taxon>
        <taxon>Thermoactinomycetaceae</taxon>
        <taxon>Marinithermofilum</taxon>
    </lineage>
</organism>
<dbReference type="EMBL" id="BMHQ01000002">
    <property type="protein sequence ID" value="GGE09599.1"/>
    <property type="molecule type" value="Genomic_DNA"/>
</dbReference>
<dbReference type="SUPFAM" id="SSF56601">
    <property type="entry name" value="beta-lactamase/transpeptidase-like"/>
    <property type="match status" value="1"/>
</dbReference>
<evidence type="ECO:0000256" key="2">
    <source>
        <dbReference type="ARBA" id="ARBA00007739"/>
    </source>
</evidence>
<feature type="domain" description="Penicillin-binding protein transpeptidase" evidence="20">
    <location>
        <begin position="371"/>
        <end position="645"/>
    </location>
</feature>
<keyword evidence="10" id="KW-0133">Cell shape</keyword>
<gene>
    <name evidence="22" type="primary">pbpF</name>
    <name evidence="22" type="ORF">GCM10011571_08630</name>
</gene>
<dbReference type="InterPro" id="IPR001264">
    <property type="entry name" value="Glyco_trans_51"/>
</dbReference>
<dbReference type="Gene3D" id="1.10.3810.10">
    <property type="entry name" value="Biosynthetic peptidoglycan transglycosylase-like"/>
    <property type="match status" value="1"/>
</dbReference>
<keyword evidence="3" id="KW-1003">Cell membrane</keyword>
<sequence length="850" mass="93863">MDELRRGNGSFPSRARAHGRSSRTIVRKKGNGGKGNWKRFFNWKWILLVFVTAILLAVGGCSAVLMSAPTYSLDQIQKMDYSTQVYDHKNQPAIKLGAVNREPITMKEMQKKNPLLPLTFVKVEDERFYQHNGIDYKGFGRAIVRNIVAMGKAEGASTITMQVARNAVLQQREKTMSRKLNEIAVALNLEEKYSKADILQSYLNYIYLGNDVAGVKMAAKVYFNKDITKDKLEPQEIALLAGLPKAPEGYNPFTNPEKAKFRRNVVLDKMAQTDSTIRPLITKEEAEKYKKMPLGVDKENLNKYVKQNGSAAYKEMIKREAEKRFGIDDKTLAGGGYKIYTGLNTKAQEAVDKAIKDKRFYKGHENLDAGLTMVDPNTGEIAAVGGGRKYLPGYALRATENHQPGSTIKPLTVFAPAVERGDYNEYYTVPDKKITIGQWTPKNYDNEYHGDIPMQEVVAKSLNASTIWLLKNVVTLDYAYKKGVQAGLELGPKDKGSYAALGLGGLTRGVDTVQMAQAYTAFPNAGEVAPAHVIRKIVKPDGEILEPKDGMDYNQKKRVYTKKAAWYTHRMLRNVVEDGTGIYAKLNDGRPLAGKTGTTQNSKEAWFVGYTPDYVTAVTVFNQGGEEVELTGGGYPAQIFKQVMEETLAGIPPKDFQNPGVPEPQPPFELKPVGDLQASFDQAGKQVTLQWGDYSDRLKYRVERSEDQSNWQPIGETTEGTFSDKGIQMPDAGGGFFGGDQPAEPKTYYYRIVAIDTQAKGGEKKEADPGNVAQVAIQPQQPQPGQDQGDKPDDKKGNTDQGEQQDPGGFLGGGDQQQGGEQDSGDQQQQGGDQTPPPPDGQQQDDGGFF</sequence>
<evidence type="ECO:0000313" key="22">
    <source>
        <dbReference type="EMBL" id="GGE09599.1"/>
    </source>
</evidence>
<dbReference type="Proteomes" id="UP000625210">
    <property type="component" value="Unassembled WGS sequence"/>
</dbReference>
<comment type="similarity">
    <text evidence="1">In the C-terminal section; belongs to the transpeptidase family.</text>
</comment>
<dbReference type="PANTHER" id="PTHR32282:SF32">
    <property type="entry name" value="PENICILLIN-BINDING PROTEIN 2A"/>
    <property type="match status" value="1"/>
</dbReference>
<keyword evidence="9" id="KW-0378">Hydrolase</keyword>
<dbReference type="RefSeq" id="WP_188646645.1">
    <property type="nucleotide sequence ID" value="NZ_BMHQ01000002.1"/>
</dbReference>
<evidence type="ECO:0000256" key="10">
    <source>
        <dbReference type="ARBA" id="ARBA00022960"/>
    </source>
</evidence>
<reference evidence="22" key="1">
    <citation type="journal article" date="2014" name="Int. J. Syst. Evol. Microbiol.">
        <title>Complete genome sequence of Corynebacterium casei LMG S-19264T (=DSM 44701T), isolated from a smear-ripened cheese.</title>
        <authorList>
            <consortium name="US DOE Joint Genome Institute (JGI-PGF)"/>
            <person name="Walter F."/>
            <person name="Albersmeier A."/>
            <person name="Kalinowski J."/>
            <person name="Ruckert C."/>
        </authorList>
    </citation>
    <scope>NUCLEOTIDE SEQUENCE</scope>
    <source>
        <strain evidence="22">CGMCC 1.15179</strain>
    </source>
</reference>
<dbReference type="AlphaFoldDB" id="A0A8J2VHP6"/>
<dbReference type="InterPro" id="IPR013783">
    <property type="entry name" value="Ig-like_fold"/>
</dbReference>
<evidence type="ECO:0000256" key="6">
    <source>
        <dbReference type="ARBA" id="ARBA00022676"/>
    </source>
</evidence>
<dbReference type="Pfam" id="PF00905">
    <property type="entry name" value="Transpeptidase"/>
    <property type="match status" value="1"/>
</dbReference>
<evidence type="ECO:0000256" key="16">
    <source>
        <dbReference type="ARBA" id="ARBA00034000"/>
    </source>
</evidence>
<evidence type="ECO:0000256" key="14">
    <source>
        <dbReference type="ARBA" id="ARBA00023268"/>
    </source>
</evidence>
<feature type="compositionally biased region" description="Basic and acidic residues" evidence="18">
    <location>
        <begin position="788"/>
        <end position="798"/>
    </location>
</feature>
<proteinExistence type="inferred from homology"/>
<dbReference type="Pfam" id="PF00912">
    <property type="entry name" value="Transgly"/>
    <property type="match status" value="1"/>
</dbReference>
<evidence type="ECO:0000256" key="17">
    <source>
        <dbReference type="ARBA" id="ARBA00049902"/>
    </source>
</evidence>
<comment type="catalytic activity">
    <reaction evidence="17">
        <text>[GlcNAc-(1-&gt;4)-Mur2Ac(oyl-L-Ala-gamma-D-Glu-L-Lys-D-Ala-D-Ala)](n)-di-trans,octa-cis-undecaprenyl diphosphate + beta-D-GlcNAc-(1-&gt;4)-Mur2Ac(oyl-L-Ala-gamma-D-Glu-L-Lys-D-Ala-D-Ala)-di-trans,octa-cis-undecaprenyl diphosphate = [GlcNAc-(1-&gt;4)-Mur2Ac(oyl-L-Ala-gamma-D-Glu-L-Lys-D-Ala-D-Ala)](n+1)-di-trans,octa-cis-undecaprenyl diphosphate + di-trans,octa-cis-undecaprenyl diphosphate + H(+)</text>
        <dbReference type="Rhea" id="RHEA:23708"/>
        <dbReference type="Rhea" id="RHEA-COMP:9602"/>
        <dbReference type="Rhea" id="RHEA-COMP:9603"/>
        <dbReference type="ChEBI" id="CHEBI:15378"/>
        <dbReference type="ChEBI" id="CHEBI:58405"/>
        <dbReference type="ChEBI" id="CHEBI:60033"/>
        <dbReference type="ChEBI" id="CHEBI:78435"/>
        <dbReference type="EC" id="2.4.99.28"/>
    </reaction>
</comment>
<dbReference type="GO" id="GO:0009252">
    <property type="term" value="P:peptidoglycan biosynthetic process"/>
    <property type="evidence" value="ECO:0007669"/>
    <property type="project" value="UniProtKB-KW"/>
</dbReference>
<evidence type="ECO:0000256" key="8">
    <source>
        <dbReference type="ARBA" id="ARBA00022692"/>
    </source>
</evidence>
<dbReference type="InterPro" id="IPR050396">
    <property type="entry name" value="Glycosyltr_51/Transpeptidase"/>
</dbReference>
<evidence type="ECO:0000256" key="5">
    <source>
        <dbReference type="ARBA" id="ARBA00022670"/>
    </source>
</evidence>
<protein>
    <submittedName>
        <fullName evidence="22">Penicillin-binding protein 1F</fullName>
    </submittedName>
</protein>
<evidence type="ECO:0000256" key="3">
    <source>
        <dbReference type="ARBA" id="ARBA00022475"/>
    </source>
</evidence>
<evidence type="ECO:0000313" key="23">
    <source>
        <dbReference type="Proteomes" id="UP000625210"/>
    </source>
</evidence>
<keyword evidence="15" id="KW-0961">Cell wall biogenesis/degradation</keyword>
<evidence type="ECO:0000259" key="20">
    <source>
        <dbReference type="Pfam" id="PF00905"/>
    </source>
</evidence>
<dbReference type="GO" id="GO:0030288">
    <property type="term" value="C:outer membrane-bounded periplasmic space"/>
    <property type="evidence" value="ECO:0007669"/>
    <property type="project" value="TreeGrafter"/>
</dbReference>
<evidence type="ECO:0000256" key="13">
    <source>
        <dbReference type="ARBA" id="ARBA00023136"/>
    </source>
</evidence>
<keyword evidence="6" id="KW-0328">Glycosyltransferase</keyword>
<dbReference type="SUPFAM" id="SSF53955">
    <property type="entry name" value="Lysozyme-like"/>
    <property type="match status" value="1"/>
</dbReference>
<dbReference type="GO" id="GO:0008658">
    <property type="term" value="F:penicillin binding"/>
    <property type="evidence" value="ECO:0007669"/>
    <property type="project" value="InterPro"/>
</dbReference>
<dbReference type="GO" id="GO:0009002">
    <property type="term" value="F:serine-type D-Ala-D-Ala carboxypeptidase activity"/>
    <property type="evidence" value="ECO:0007669"/>
    <property type="project" value="UniProtKB-EC"/>
</dbReference>
<evidence type="ECO:0000256" key="12">
    <source>
        <dbReference type="ARBA" id="ARBA00022989"/>
    </source>
</evidence>
<dbReference type="GO" id="GO:0008360">
    <property type="term" value="P:regulation of cell shape"/>
    <property type="evidence" value="ECO:0007669"/>
    <property type="project" value="UniProtKB-KW"/>
</dbReference>
<feature type="region of interest" description="Disordered" evidence="18">
    <location>
        <begin position="760"/>
        <end position="850"/>
    </location>
</feature>
<reference evidence="22" key="2">
    <citation type="submission" date="2020-09" db="EMBL/GenBank/DDBJ databases">
        <authorList>
            <person name="Sun Q."/>
            <person name="Zhou Y."/>
        </authorList>
    </citation>
    <scope>NUCLEOTIDE SEQUENCE</scope>
    <source>
        <strain evidence="22">CGMCC 1.15179</strain>
    </source>
</reference>
<dbReference type="FunFam" id="1.10.3810.10:FF:000001">
    <property type="entry name" value="Penicillin-binding protein 1A"/>
    <property type="match status" value="1"/>
</dbReference>
<dbReference type="GO" id="GO:0006508">
    <property type="term" value="P:proteolysis"/>
    <property type="evidence" value="ECO:0007669"/>
    <property type="project" value="UniProtKB-KW"/>
</dbReference>
<evidence type="ECO:0000256" key="7">
    <source>
        <dbReference type="ARBA" id="ARBA00022679"/>
    </source>
</evidence>
<dbReference type="GO" id="GO:0008955">
    <property type="term" value="F:peptidoglycan glycosyltransferase activity"/>
    <property type="evidence" value="ECO:0007669"/>
    <property type="project" value="UniProtKB-EC"/>
</dbReference>
<evidence type="ECO:0000256" key="9">
    <source>
        <dbReference type="ARBA" id="ARBA00022801"/>
    </source>
</evidence>
<keyword evidence="4" id="KW-0121">Carboxypeptidase</keyword>
<feature type="compositionally biased region" description="Low complexity" evidence="18">
    <location>
        <begin position="841"/>
        <end position="850"/>
    </location>
</feature>
<dbReference type="Gene3D" id="3.40.710.10">
    <property type="entry name" value="DD-peptidase/beta-lactamase superfamily"/>
    <property type="match status" value="1"/>
</dbReference>
<keyword evidence="12 19" id="KW-1133">Transmembrane helix</keyword>
<feature type="compositionally biased region" description="Basic residues" evidence="18">
    <location>
        <begin position="15"/>
        <end position="30"/>
    </location>
</feature>
<feature type="region of interest" description="Disordered" evidence="18">
    <location>
        <begin position="1"/>
        <end position="30"/>
    </location>
</feature>
<dbReference type="InterPro" id="IPR036950">
    <property type="entry name" value="PBP_transglycosylase"/>
</dbReference>
<dbReference type="InterPro" id="IPR001460">
    <property type="entry name" value="PCN-bd_Tpept"/>
</dbReference>
<evidence type="ECO:0000256" key="15">
    <source>
        <dbReference type="ARBA" id="ARBA00023316"/>
    </source>
</evidence>
<dbReference type="InterPro" id="IPR023346">
    <property type="entry name" value="Lysozyme-like_dom_sf"/>
</dbReference>
<feature type="compositionally biased region" description="Low complexity" evidence="18">
    <location>
        <begin position="818"/>
        <end position="834"/>
    </location>
</feature>
<dbReference type="Gene3D" id="2.60.40.10">
    <property type="entry name" value="Immunoglobulins"/>
    <property type="match status" value="1"/>
</dbReference>
<keyword evidence="8 19" id="KW-0812">Transmembrane</keyword>
<evidence type="ECO:0000256" key="11">
    <source>
        <dbReference type="ARBA" id="ARBA00022984"/>
    </source>
</evidence>